<proteinExistence type="predicted"/>
<dbReference type="AlphaFoldDB" id="A0A0G0HR47"/>
<dbReference type="Proteomes" id="UP000034448">
    <property type="component" value="Unassembled WGS sequence"/>
</dbReference>
<gene>
    <name evidence="1" type="ORF">US28_C0034G0002</name>
</gene>
<name>A0A0G0HR47_9BACT</name>
<comment type="caution">
    <text evidence="1">The sequence shown here is derived from an EMBL/GenBank/DDBJ whole genome shotgun (WGS) entry which is preliminary data.</text>
</comment>
<sequence>MFKTFQIHFKIVNFKLKINFAYITTTISDLIPFFKNLALIINILFEPNCIDSGQI</sequence>
<evidence type="ECO:0000313" key="1">
    <source>
        <dbReference type="EMBL" id="KKQ14529.1"/>
    </source>
</evidence>
<dbReference type="EMBL" id="LBSJ01000034">
    <property type="protein sequence ID" value="KKQ14529.1"/>
    <property type="molecule type" value="Genomic_DNA"/>
</dbReference>
<evidence type="ECO:0000313" key="2">
    <source>
        <dbReference type="Proteomes" id="UP000034448"/>
    </source>
</evidence>
<reference evidence="1 2" key="1">
    <citation type="journal article" date="2015" name="Nature">
        <title>rRNA introns, odd ribosomes, and small enigmatic genomes across a large radiation of phyla.</title>
        <authorList>
            <person name="Brown C.T."/>
            <person name="Hug L.A."/>
            <person name="Thomas B.C."/>
            <person name="Sharon I."/>
            <person name="Castelle C.J."/>
            <person name="Singh A."/>
            <person name="Wilkins M.J."/>
            <person name="Williams K.H."/>
            <person name="Banfield J.F."/>
        </authorList>
    </citation>
    <scope>NUCLEOTIDE SEQUENCE [LARGE SCALE GENOMIC DNA]</scope>
</reference>
<accession>A0A0G0HR47</accession>
<protein>
    <submittedName>
        <fullName evidence="1">Uncharacterized protein</fullName>
    </submittedName>
</protein>
<organism evidence="1 2">
    <name type="scientific">Candidatus Daviesbacteria bacterium GW2011_GWA1_36_8</name>
    <dbReference type="NCBI Taxonomy" id="1618417"/>
    <lineage>
        <taxon>Bacteria</taxon>
        <taxon>Candidatus Daviesiibacteriota</taxon>
    </lineage>
</organism>